<evidence type="ECO:0000313" key="2">
    <source>
        <dbReference type="Proteomes" id="UP000092713"/>
    </source>
</evidence>
<proteinExistence type="predicted"/>
<reference evidence="1 2" key="1">
    <citation type="submission" date="2016-04" db="EMBL/GenBank/DDBJ databases">
        <title>Draft genome sequence of Janthinobacterium psychrotolerans sp. nov., isolated from freshwater sediments in Denmark.</title>
        <authorList>
            <person name="Gong X."/>
            <person name="Skrivergaard S."/>
            <person name="Korsgaard B.S."/>
            <person name="Schreiber L."/>
            <person name="Marshall I.P."/>
            <person name="Finster K."/>
            <person name="Schramm A."/>
        </authorList>
    </citation>
    <scope>NUCLEOTIDE SEQUENCE [LARGE SCALE GENOMIC DNA]</scope>
    <source>
        <strain evidence="1 2">S3-2</strain>
    </source>
</reference>
<organism evidence="1 2">
    <name type="scientific">Janthinobacterium psychrotolerans</name>
    <dbReference type="NCBI Taxonomy" id="1747903"/>
    <lineage>
        <taxon>Bacteria</taxon>
        <taxon>Pseudomonadati</taxon>
        <taxon>Pseudomonadota</taxon>
        <taxon>Betaproteobacteria</taxon>
        <taxon>Burkholderiales</taxon>
        <taxon>Oxalobacteraceae</taxon>
        <taxon>Janthinobacterium</taxon>
    </lineage>
</organism>
<evidence type="ECO:0008006" key="3">
    <source>
        <dbReference type="Google" id="ProtNLM"/>
    </source>
</evidence>
<sequence>MGARVTEKRVAKPANLILLRPQIRGELARVAHPSEWRLSWGLAIARIAEIAGLLKGGPERLLLTGGGFITTYLPPNRIVDLSLLSEIVDRHIPALNQARAHLDVCIGLDLLNEQGSPVVQGIVFAGASGSTNVWKTLPVGIEANYIATFDDKIVPQIQRYVATSVGTAGLMVCHDLQMANHRTQSLVRPNTMRGRVIAAMKKQLASEMPELILNAVHWIKGPDNTRTFRTSLRQIVNDTPSVQRAAASFGYDPDMRTIHEVRDAFNKLTFPDFATTDLMFK</sequence>
<protein>
    <recommendedName>
        <fullName evidence="3">Nucleotidyl transferase AbiEii toxin, Type IV TA system</fullName>
    </recommendedName>
</protein>
<keyword evidence="2" id="KW-1185">Reference proteome</keyword>
<evidence type="ECO:0000313" key="1">
    <source>
        <dbReference type="EMBL" id="OBV41660.1"/>
    </source>
</evidence>
<dbReference type="STRING" id="1747903.ASR47_10416"/>
<gene>
    <name evidence="1" type="ORF">ASR47_10416</name>
</gene>
<dbReference type="Proteomes" id="UP000092713">
    <property type="component" value="Unassembled WGS sequence"/>
</dbReference>
<comment type="caution">
    <text evidence="1">The sequence shown here is derived from an EMBL/GenBank/DDBJ whole genome shotgun (WGS) entry which is preliminary data.</text>
</comment>
<dbReference type="AlphaFoldDB" id="A0A1A7CA67"/>
<dbReference type="EMBL" id="LOCQ01000022">
    <property type="protein sequence ID" value="OBV41660.1"/>
    <property type="molecule type" value="Genomic_DNA"/>
</dbReference>
<accession>A0A1A7CA67</accession>
<name>A0A1A7CA67_9BURK</name>